<accession>A0AAF0WHD6</accession>
<reference evidence="1" key="2">
    <citation type="submission" date="2022-03" db="EMBL/GenBank/DDBJ databases">
        <title>Draft title - Genomic analysis of global carrot germplasm unveils the trajectory of domestication and the origin of high carotenoid orange carrot.</title>
        <authorList>
            <person name="Iorizzo M."/>
            <person name="Ellison S."/>
            <person name="Senalik D."/>
            <person name="Macko-Podgorni A."/>
            <person name="Grzebelus D."/>
            <person name="Bostan H."/>
            <person name="Rolling W."/>
            <person name="Curaba J."/>
            <person name="Simon P."/>
        </authorList>
    </citation>
    <scope>NUCLEOTIDE SEQUENCE</scope>
    <source>
        <tissue evidence="1">Leaf</tissue>
    </source>
</reference>
<evidence type="ECO:0000313" key="1">
    <source>
        <dbReference type="EMBL" id="WOG88135.1"/>
    </source>
</evidence>
<dbReference type="AlphaFoldDB" id="A0AAF0WHD6"/>
<keyword evidence="2" id="KW-1185">Reference proteome</keyword>
<gene>
    <name evidence="1" type="ORF">DCAR_0207369</name>
</gene>
<sequence>MVSISEGVKVRQQRCASSGWMKFSSHPYNWTIGVMVNEQAFKWLREEADATLHGAQTDNTNLISHVINQNPSQTVHAFSKAYDFMDVDDIILQLRQIKVISWIFTFSLFNKNRRSGLVLGGTGKYSIHPIDYIYEPSV</sequence>
<organism evidence="1 2">
    <name type="scientific">Daucus carota subsp. sativus</name>
    <name type="common">Carrot</name>
    <dbReference type="NCBI Taxonomy" id="79200"/>
    <lineage>
        <taxon>Eukaryota</taxon>
        <taxon>Viridiplantae</taxon>
        <taxon>Streptophyta</taxon>
        <taxon>Embryophyta</taxon>
        <taxon>Tracheophyta</taxon>
        <taxon>Spermatophyta</taxon>
        <taxon>Magnoliopsida</taxon>
        <taxon>eudicotyledons</taxon>
        <taxon>Gunneridae</taxon>
        <taxon>Pentapetalae</taxon>
        <taxon>asterids</taxon>
        <taxon>campanulids</taxon>
        <taxon>Apiales</taxon>
        <taxon>Apiaceae</taxon>
        <taxon>Apioideae</taxon>
        <taxon>Scandiceae</taxon>
        <taxon>Daucinae</taxon>
        <taxon>Daucus</taxon>
        <taxon>Daucus sect. Daucus</taxon>
    </lineage>
</organism>
<proteinExistence type="predicted"/>
<protein>
    <submittedName>
        <fullName evidence="1">Uncharacterized protein</fullName>
    </submittedName>
</protein>
<evidence type="ECO:0000313" key="2">
    <source>
        <dbReference type="Proteomes" id="UP000077755"/>
    </source>
</evidence>
<name>A0AAF0WHD6_DAUCS</name>
<dbReference type="Proteomes" id="UP000077755">
    <property type="component" value="Chromosome 2"/>
</dbReference>
<reference evidence="1" key="1">
    <citation type="journal article" date="2016" name="Nat. Genet.">
        <title>A high-quality carrot genome assembly provides new insights into carotenoid accumulation and asterid genome evolution.</title>
        <authorList>
            <person name="Iorizzo M."/>
            <person name="Ellison S."/>
            <person name="Senalik D."/>
            <person name="Zeng P."/>
            <person name="Satapoomin P."/>
            <person name="Huang J."/>
            <person name="Bowman M."/>
            <person name="Iovene M."/>
            <person name="Sanseverino W."/>
            <person name="Cavagnaro P."/>
            <person name="Yildiz M."/>
            <person name="Macko-Podgorni A."/>
            <person name="Moranska E."/>
            <person name="Grzebelus E."/>
            <person name="Grzebelus D."/>
            <person name="Ashrafi H."/>
            <person name="Zheng Z."/>
            <person name="Cheng S."/>
            <person name="Spooner D."/>
            <person name="Van Deynze A."/>
            <person name="Simon P."/>
        </authorList>
    </citation>
    <scope>NUCLEOTIDE SEQUENCE</scope>
    <source>
        <tissue evidence="1">Leaf</tissue>
    </source>
</reference>
<dbReference type="EMBL" id="CP093344">
    <property type="protein sequence ID" value="WOG88135.1"/>
    <property type="molecule type" value="Genomic_DNA"/>
</dbReference>